<name>A0A383BM07_9ZZZZ</name>
<sequence length="35" mass="3967">MFEMKHIYTFLCLFLFSATAWSAVGDYCDAQTALA</sequence>
<gene>
    <name evidence="1" type="ORF">METZ01_LOCUS473763</name>
</gene>
<dbReference type="AlphaFoldDB" id="A0A383BM07"/>
<dbReference type="EMBL" id="UINC01201531">
    <property type="protein sequence ID" value="SVE20909.1"/>
    <property type="molecule type" value="Genomic_DNA"/>
</dbReference>
<feature type="non-terminal residue" evidence="1">
    <location>
        <position position="35"/>
    </location>
</feature>
<protein>
    <submittedName>
        <fullName evidence="1">Uncharacterized protein</fullName>
    </submittedName>
</protein>
<proteinExistence type="predicted"/>
<reference evidence="1" key="1">
    <citation type="submission" date="2018-05" db="EMBL/GenBank/DDBJ databases">
        <authorList>
            <person name="Lanie J.A."/>
            <person name="Ng W.-L."/>
            <person name="Kazmierczak K.M."/>
            <person name="Andrzejewski T.M."/>
            <person name="Davidsen T.M."/>
            <person name="Wayne K.J."/>
            <person name="Tettelin H."/>
            <person name="Glass J.I."/>
            <person name="Rusch D."/>
            <person name="Podicherti R."/>
            <person name="Tsui H.-C.T."/>
            <person name="Winkler M.E."/>
        </authorList>
    </citation>
    <scope>NUCLEOTIDE SEQUENCE</scope>
</reference>
<evidence type="ECO:0000313" key="1">
    <source>
        <dbReference type="EMBL" id="SVE20909.1"/>
    </source>
</evidence>
<organism evidence="1">
    <name type="scientific">marine metagenome</name>
    <dbReference type="NCBI Taxonomy" id="408172"/>
    <lineage>
        <taxon>unclassified sequences</taxon>
        <taxon>metagenomes</taxon>
        <taxon>ecological metagenomes</taxon>
    </lineage>
</organism>
<accession>A0A383BM07</accession>